<evidence type="ECO:0000256" key="6">
    <source>
        <dbReference type="SAM" id="Phobius"/>
    </source>
</evidence>
<evidence type="ECO:0000256" key="4">
    <source>
        <dbReference type="ARBA" id="ARBA00022989"/>
    </source>
</evidence>
<keyword evidence="4 6" id="KW-1133">Transmembrane helix</keyword>
<organism evidence="7 8">
    <name type="scientific">Haemonchus contortus</name>
    <name type="common">Barber pole worm</name>
    <dbReference type="NCBI Taxonomy" id="6289"/>
    <lineage>
        <taxon>Eukaryota</taxon>
        <taxon>Metazoa</taxon>
        <taxon>Ecdysozoa</taxon>
        <taxon>Nematoda</taxon>
        <taxon>Chromadorea</taxon>
        <taxon>Rhabditida</taxon>
        <taxon>Rhabditina</taxon>
        <taxon>Rhabditomorpha</taxon>
        <taxon>Strongyloidea</taxon>
        <taxon>Trichostrongylidae</taxon>
        <taxon>Haemonchus</taxon>
    </lineage>
</organism>
<sequence length="153" mass="18115">RATDVRFCQYFLFQNTPLSMCKFLLCCLAIFAPPLAVLFDRGCRREFWLNCLLTLLFFIPGVIHAFMVILSPKHRHRYDSDHHHHHHHHHQNHCDDVVIESSRVQYVTQPVVVHQGHHHHHTDEVIVTRPEYLTQGVVTYPQQSMYPSVRDVY</sequence>
<proteinExistence type="inferred from homology"/>
<feature type="transmembrane region" description="Helical" evidence="6">
    <location>
        <begin position="47"/>
        <end position="70"/>
    </location>
</feature>
<evidence type="ECO:0000256" key="1">
    <source>
        <dbReference type="ARBA" id="ARBA00004370"/>
    </source>
</evidence>
<keyword evidence="7" id="KW-1185">Reference proteome</keyword>
<dbReference type="Pfam" id="PF01679">
    <property type="entry name" value="Pmp3"/>
    <property type="match status" value="1"/>
</dbReference>
<protein>
    <submittedName>
        <fullName evidence="8">Plasma membrane proteolipid 3</fullName>
    </submittedName>
</protein>
<dbReference type="OrthoDB" id="5912871at2759"/>
<evidence type="ECO:0000256" key="5">
    <source>
        <dbReference type="ARBA" id="ARBA00023136"/>
    </source>
</evidence>
<name>A0A7I5EBD8_HAECO</name>
<dbReference type="InterPro" id="IPR000612">
    <property type="entry name" value="PMP3"/>
</dbReference>
<keyword evidence="3 6" id="KW-0812">Transmembrane</keyword>
<dbReference type="PANTHER" id="PTHR21659">
    <property type="entry name" value="HYDROPHOBIC PROTEIN RCI2 LOW TEMPERATURE AND SALT RESPONSIVE PROTEIN LTI6 -RELATED"/>
    <property type="match status" value="1"/>
</dbReference>
<evidence type="ECO:0000256" key="3">
    <source>
        <dbReference type="ARBA" id="ARBA00022692"/>
    </source>
</evidence>
<evidence type="ECO:0000313" key="7">
    <source>
        <dbReference type="Proteomes" id="UP000025227"/>
    </source>
</evidence>
<dbReference type="Proteomes" id="UP000025227">
    <property type="component" value="Unplaced"/>
</dbReference>
<comment type="similarity">
    <text evidence="2">Belongs to the UPF0057 (PMP3) family.</text>
</comment>
<dbReference type="AlphaFoldDB" id="A0A7I5EBD8"/>
<accession>A0A7I5EBD8</accession>
<dbReference type="WBParaSite" id="HCON_00123790-00001">
    <property type="protein sequence ID" value="HCON_00123790-00001"/>
    <property type="gene ID" value="HCON_00123790"/>
</dbReference>
<reference evidence="8" key="1">
    <citation type="submission" date="2020-12" db="UniProtKB">
        <authorList>
            <consortium name="WormBaseParasite"/>
        </authorList>
    </citation>
    <scope>IDENTIFICATION</scope>
    <source>
        <strain evidence="8">MHco3</strain>
    </source>
</reference>
<comment type="subcellular location">
    <subcellularLocation>
        <location evidence="1">Membrane</location>
    </subcellularLocation>
</comment>
<dbReference type="PANTHER" id="PTHR21659:SF42">
    <property type="entry name" value="UPF0057 MEMBRANE PROTEIN ZK632.10-RELATED"/>
    <property type="match status" value="1"/>
</dbReference>
<keyword evidence="5 6" id="KW-0472">Membrane</keyword>
<evidence type="ECO:0000256" key="2">
    <source>
        <dbReference type="ARBA" id="ARBA00009530"/>
    </source>
</evidence>
<evidence type="ECO:0000313" key="8">
    <source>
        <dbReference type="WBParaSite" id="HCON_00123790-00001"/>
    </source>
</evidence>
<dbReference type="GO" id="GO:0016020">
    <property type="term" value="C:membrane"/>
    <property type="evidence" value="ECO:0007669"/>
    <property type="project" value="UniProtKB-SubCell"/>
</dbReference>
<feature type="transmembrane region" description="Helical" evidence="6">
    <location>
        <begin position="21"/>
        <end position="41"/>
    </location>
</feature>